<evidence type="ECO:0000313" key="1">
    <source>
        <dbReference type="EMBL" id="KAJ0193887.1"/>
    </source>
</evidence>
<organism evidence="1 2">
    <name type="scientific">Lactuca sativa</name>
    <name type="common">Garden lettuce</name>
    <dbReference type="NCBI Taxonomy" id="4236"/>
    <lineage>
        <taxon>Eukaryota</taxon>
        <taxon>Viridiplantae</taxon>
        <taxon>Streptophyta</taxon>
        <taxon>Embryophyta</taxon>
        <taxon>Tracheophyta</taxon>
        <taxon>Spermatophyta</taxon>
        <taxon>Magnoliopsida</taxon>
        <taxon>eudicotyledons</taxon>
        <taxon>Gunneridae</taxon>
        <taxon>Pentapetalae</taxon>
        <taxon>asterids</taxon>
        <taxon>campanulids</taxon>
        <taxon>Asterales</taxon>
        <taxon>Asteraceae</taxon>
        <taxon>Cichorioideae</taxon>
        <taxon>Cichorieae</taxon>
        <taxon>Lactucinae</taxon>
        <taxon>Lactuca</taxon>
    </lineage>
</organism>
<evidence type="ECO:0000313" key="2">
    <source>
        <dbReference type="Proteomes" id="UP000235145"/>
    </source>
</evidence>
<sequence length="159" mass="18281">MMMDQDGTTVTELIFSDYLGHYATIFSQYHKYNISGATVIRNDPKFSIGSYPFSGILTKSTLVEEIPERIPTTIPWLLEFTKFSRLHAYAESENLQNVRGIVLQCLPSQEHGADLVTRHDIIIINEEYAIYQKYCYMSHCGNNLLNTKGECWKPSDNHH</sequence>
<dbReference type="AlphaFoldDB" id="A0A9R1UVK3"/>
<proteinExistence type="predicted"/>
<dbReference type="Proteomes" id="UP000235145">
    <property type="component" value="Unassembled WGS sequence"/>
</dbReference>
<name>A0A9R1UVK3_LACSA</name>
<gene>
    <name evidence="1" type="ORF">LSAT_V11C800454730</name>
</gene>
<reference evidence="1 2" key="1">
    <citation type="journal article" date="2017" name="Nat. Commun.">
        <title>Genome assembly with in vitro proximity ligation data and whole-genome triplication in lettuce.</title>
        <authorList>
            <person name="Reyes-Chin-Wo S."/>
            <person name="Wang Z."/>
            <person name="Yang X."/>
            <person name="Kozik A."/>
            <person name="Arikit S."/>
            <person name="Song C."/>
            <person name="Xia L."/>
            <person name="Froenicke L."/>
            <person name="Lavelle D.O."/>
            <person name="Truco M.J."/>
            <person name="Xia R."/>
            <person name="Zhu S."/>
            <person name="Xu C."/>
            <person name="Xu H."/>
            <person name="Xu X."/>
            <person name="Cox K."/>
            <person name="Korf I."/>
            <person name="Meyers B.C."/>
            <person name="Michelmore R.W."/>
        </authorList>
    </citation>
    <scope>NUCLEOTIDE SEQUENCE [LARGE SCALE GENOMIC DNA]</scope>
    <source>
        <strain evidence="2">cv. Salinas</strain>
        <tissue evidence="1">Seedlings</tissue>
    </source>
</reference>
<keyword evidence="2" id="KW-1185">Reference proteome</keyword>
<protein>
    <submittedName>
        <fullName evidence="1">Uncharacterized protein</fullName>
    </submittedName>
</protein>
<dbReference type="EMBL" id="NBSK02000008">
    <property type="protein sequence ID" value="KAJ0193887.1"/>
    <property type="molecule type" value="Genomic_DNA"/>
</dbReference>
<accession>A0A9R1UVK3</accession>
<comment type="caution">
    <text evidence="1">The sequence shown here is derived from an EMBL/GenBank/DDBJ whole genome shotgun (WGS) entry which is preliminary data.</text>
</comment>